<dbReference type="EMBL" id="JBHSQJ010000007">
    <property type="protein sequence ID" value="MFC5906019.1"/>
    <property type="molecule type" value="Genomic_DNA"/>
</dbReference>
<evidence type="ECO:0000313" key="3">
    <source>
        <dbReference type="Proteomes" id="UP001596174"/>
    </source>
</evidence>
<sequence>MMDFVKPVPLTRERLPWGAWTWRHPVGRAVSGAVGLGSLALGVALGGAATWTFWPALLAPDSALFYDVAHAGPERGQLSPKAARLYNLLHHPMVPVAMIAVGAATFGQPLIVAGLAWGAHIGIDRALGYGFRLEDGRRC</sequence>
<dbReference type="InterPro" id="IPR025356">
    <property type="entry name" value="DUF4260"/>
</dbReference>
<protein>
    <submittedName>
        <fullName evidence="2">DUF4260 family protein</fullName>
    </submittedName>
</protein>
<comment type="caution">
    <text evidence="2">The sequence shown here is derived from an EMBL/GenBank/DDBJ whole genome shotgun (WGS) entry which is preliminary data.</text>
</comment>
<gene>
    <name evidence="2" type="ORF">ACFP3V_02130</name>
</gene>
<keyword evidence="3" id="KW-1185">Reference proteome</keyword>
<feature type="transmembrane region" description="Helical" evidence="1">
    <location>
        <begin position="33"/>
        <end position="54"/>
    </location>
</feature>
<reference evidence="3" key="1">
    <citation type="journal article" date="2019" name="Int. J. Syst. Evol. Microbiol.">
        <title>The Global Catalogue of Microorganisms (GCM) 10K type strain sequencing project: providing services to taxonomists for standard genome sequencing and annotation.</title>
        <authorList>
            <consortium name="The Broad Institute Genomics Platform"/>
            <consortium name="The Broad Institute Genome Sequencing Center for Infectious Disease"/>
            <person name="Wu L."/>
            <person name="Ma J."/>
        </authorList>
    </citation>
    <scope>NUCLEOTIDE SEQUENCE [LARGE SCALE GENOMIC DNA]</scope>
    <source>
        <strain evidence="3">JCM 4816</strain>
    </source>
</reference>
<evidence type="ECO:0000256" key="1">
    <source>
        <dbReference type="SAM" id="Phobius"/>
    </source>
</evidence>
<dbReference type="Pfam" id="PF14079">
    <property type="entry name" value="DUF4260"/>
    <property type="match status" value="1"/>
</dbReference>
<evidence type="ECO:0000313" key="2">
    <source>
        <dbReference type="EMBL" id="MFC5906019.1"/>
    </source>
</evidence>
<accession>A0ABW1FX42</accession>
<dbReference type="RefSeq" id="WP_380579028.1">
    <property type="nucleotide sequence ID" value="NZ_JBHSQJ010000007.1"/>
</dbReference>
<name>A0ABW1FX42_9ACTN</name>
<keyword evidence="1" id="KW-1133">Transmembrane helix</keyword>
<keyword evidence="1" id="KW-0812">Transmembrane</keyword>
<dbReference type="Proteomes" id="UP001596174">
    <property type="component" value="Unassembled WGS sequence"/>
</dbReference>
<feature type="transmembrane region" description="Helical" evidence="1">
    <location>
        <begin position="94"/>
        <end position="117"/>
    </location>
</feature>
<keyword evidence="1" id="KW-0472">Membrane</keyword>
<organism evidence="2 3">
    <name type="scientific">Streptacidiphilus monticola</name>
    <dbReference type="NCBI Taxonomy" id="2161674"/>
    <lineage>
        <taxon>Bacteria</taxon>
        <taxon>Bacillati</taxon>
        <taxon>Actinomycetota</taxon>
        <taxon>Actinomycetes</taxon>
        <taxon>Kitasatosporales</taxon>
        <taxon>Streptomycetaceae</taxon>
        <taxon>Streptacidiphilus</taxon>
    </lineage>
</organism>
<proteinExistence type="predicted"/>